<dbReference type="RefSeq" id="WP_212685142.1">
    <property type="nucleotide sequence ID" value="NZ_JAGSPM010000009.1"/>
</dbReference>
<dbReference type="Proteomes" id="UP000680158">
    <property type="component" value="Unassembled WGS sequence"/>
</dbReference>
<evidence type="ECO:0000313" key="2">
    <source>
        <dbReference type="Proteomes" id="UP000680158"/>
    </source>
</evidence>
<dbReference type="EMBL" id="JAGSPM010000009">
    <property type="protein sequence ID" value="MBR7747762.1"/>
    <property type="molecule type" value="Genomic_DNA"/>
</dbReference>
<dbReference type="AlphaFoldDB" id="A0A941DKD2"/>
<proteinExistence type="predicted"/>
<comment type="caution">
    <text evidence="1">The sequence shown here is derived from an EMBL/GenBank/DDBJ whole genome shotgun (WGS) entry which is preliminary data.</text>
</comment>
<protein>
    <recommendedName>
        <fullName evidence="3">Nucleotidyltransferase AbiEii toxin of type IV toxin-antitoxin system</fullName>
    </recommendedName>
</protein>
<sequence>MSPHDPNIAMIELVAKHLGDMLLDEVVFVGGAVAGLLITDPAQPAIRPTEDVDMIVQVIAHSDYYQLEKRLRERGFIQDLQAEAPICRWKIQSITVDLMPTLEEILGFSNRWYGYALEMAQRIVLPSGCAIRCITAPLFLATKLEAFSGRGNDDYLFSHDLGDLLAIIDGRETIITECAQTKIELREYFRDRLRALLQTPAFVQALPGHLPGDAASQARLPELHEKIRLLAGLVEIENKH</sequence>
<evidence type="ECO:0000313" key="1">
    <source>
        <dbReference type="EMBL" id="MBR7747762.1"/>
    </source>
</evidence>
<evidence type="ECO:0008006" key="3">
    <source>
        <dbReference type="Google" id="ProtNLM"/>
    </source>
</evidence>
<name>A0A941DKD2_9BURK</name>
<reference evidence="1 2" key="1">
    <citation type="submission" date="2021-04" db="EMBL/GenBank/DDBJ databases">
        <title>novel species isolated from subtropical streams in China.</title>
        <authorList>
            <person name="Lu H."/>
        </authorList>
    </citation>
    <scope>NUCLEOTIDE SEQUENCE [LARGE SCALE GENOMIC DNA]</scope>
    <source>
        <strain evidence="1 2">BYS107W</strain>
    </source>
</reference>
<accession>A0A941DKD2</accession>
<keyword evidence="2" id="KW-1185">Reference proteome</keyword>
<gene>
    <name evidence="1" type="ORF">KDM92_14350</name>
</gene>
<organism evidence="1 2">
    <name type="scientific">Undibacterium baiyunense</name>
    <dbReference type="NCBI Taxonomy" id="2828731"/>
    <lineage>
        <taxon>Bacteria</taxon>
        <taxon>Pseudomonadati</taxon>
        <taxon>Pseudomonadota</taxon>
        <taxon>Betaproteobacteria</taxon>
        <taxon>Burkholderiales</taxon>
        <taxon>Oxalobacteraceae</taxon>
        <taxon>Undibacterium</taxon>
    </lineage>
</organism>